<keyword evidence="1" id="KW-1133">Transmembrane helix</keyword>
<keyword evidence="3" id="KW-1185">Reference proteome</keyword>
<dbReference type="Proteomes" id="UP000658127">
    <property type="component" value="Unassembled WGS sequence"/>
</dbReference>
<sequence>MRTTQIVVFAVAAAVLAVVGAQVGYWVIWAAIVVLATVLWIVRR</sequence>
<evidence type="ECO:0000313" key="3">
    <source>
        <dbReference type="Proteomes" id="UP000658127"/>
    </source>
</evidence>
<keyword evidence="1" id="KW-0812">Transmembrane</keyword>
<proteinExistence type="predicted"/>
<dbReference type="EMBL" id="BMNE01000001">
    <property type="protein sequence ID" value="GGN66364.1"/>
    <property type="molecule type" value="Genomic_DNA"/>
</dbReference>
<comment type="caution">
    <text evidence="2">The sequence shown here is derived from an EMBL/GenBank/DDBJ whole genome shotgun (WGS) entry which is preliminary data.</text>
</comment>
<dbReference type="RefSeq" id="WP_268241447.1">
    <property type="nucleotide sequence ID" value="NZ_BMNE01000001.1"/>
</dbReference>
<accession>A0ABQ2K2Q3</accession>
<evidence type="ECO:0000256" key="1">
    <source>
        <dbReference type="SAM" id="Phobius"/>
    </source>
</evidence>
<name>A0ABQ2K2Q3_9NOCA</name>
<keyword evidence="1" id="KW-0472">Membrane</keyword>
<reference evidence="3" key="1">
    <citation type="journal article" date="2019" name="Int. J. Syst. Evol. Microbiol.">
        <title>The Global Catalogue of Microorganisms (GCM) 10K type strain sequencing project: providing services to taxonomists for standard genome sequencing and annotation.</title>
        <authorList>
            <consortium name="The Broad Institute Genomics Platform"/>
            <consortium name="The Broad Institute Genome Sequencing Center for Infectious Disease"/>
            <person name="Wu L."/>
            <person name="Ma J."/>
        </authorList>
    </citation>
    <scope>NUCLEOTIDE SEQUENCE [LARGE SCALE GENOMIC DNA]</scope>
    <source>
        <strain evidence="3">CGMCC 4.7329</strain>
    </source>
</reference>
<gene>
    <name evidence="2" type="ORF">GCM10011610_01270</name>
</gene>
<organism evidence="2 3">
    <name type="scientific">Nocardia rhizosphaerihabitans</name>
    <dbReference type="NCBI Taxonomy" id="1691570"/>
    <lineage>
        <taxon>Bacteria</taxon>
        <taxon>Bacillati</taxon>
        <taxon>Actinomycetota</taxon>
        <taxon>Actinomycetes</taxon>
        <taxon>Mycobacteriales</taxon>
        <taxon>Nocardiaceae</taxon>
        <taxon>Nocardia</taxon>
    </lineage>
</organism>
<feature type="transmembrane region" description="Helical" evidence="1">
    <location>
        <begin position="27"/>
        <end position="42"/>
    </location>
</feature>
<evidence type="ECO:0000313" key="2">
    <source>
        <dbReference type="EMBL" id="GGN66364.1"/>
    </source>
</evidence>
<protein>
    <submittedName>
        <fullName evidence="2">Uncharacterized protein</fullName>
    </submittedName>
</protein>